<evidence type="ECO:0000256" key="1">
    <source>
        <dbReference type="SAM" id="MobiDB-lite"/>
    </source>
</evidence>
<name>A0A5M8PB00_9LECA</name>
<gene>
    <name evidence="3" type="ORF">FRX48_09808</name>
</gene>
<evidence type="ECO:0000259" key="2">
    <source>
        <dbReference type="Pfam" id="PF22936"/>
    </source>
</evidence>
<feature type="region of interest" description="Disordered" evidence="1">
    <location>
        <begin position="1"/>
        <end position="40"/>
    </location>
</feature>
<dbReference type="Pfam" id="PF22936">
    <property type="entry name" value="Pol_BBD"/>
    <property type="match status" value="1"/>
</dbReference>
<accession>A0A5M8PB00</accession>
<comment type="caution">
    <text evidence="3">The sequence shown here is derived from an EMBL/GenBank/DDBJ whole genome shotgun (WGS) entry which is preliminary data.</text>
</comment>
<dbReference type="Proteomes" id="UP000324767">
    <property type="component" value="Unassembled WGS sequence"/>
</dbReference>
<dbReference type="EMBL" id="VXIT01000030">
    <property type="protein sequence ID" value="KAA6406405.1"/>
    <property type="molecule type" value="Genomic_DNA"/>
</dbReference>
<evidence type="ECO:0000313" key="4">
    <source>
        <dbReference type="Proteomes" id="UP000324767"/>
    </source>
</evidence>
<feature type="compositionally biased region" description="Basic and acidic residues" evidence="1">
    <location>
        <begin position="1"/>
        <end position="37"/>
    </location>
</feature>
<reference evidence="3 4" key="1">
    <citation type="submission" date="2019-09" db="EMBL/GenBank/DDBJ databases">
        <title>The hologenome of the rock-dwelling lichen Lasallia pustulata.</title>
        <authorList>
            <person name="Greshake Tzovaras B."/>
            <person name="Segers F."/>
            <person name="Bicker A."/>
            <person name="Dal Grande F."/>
            <person name="Otte J."/>
            <person name="Hankeln T."/>
            <person name="Schmitt I."/>
            <person name="Ebersberger I."/>
        </authorList>
    </citation>
    <scope>NUCLEOTIDE SEQUENCE [LARGE SCALE GENOMIC DNA]</scope>
    <source>
        <strain evidence="3">A1-1</strain>
    </source>
</reference>
<dbReference type="AlphaFoldDB" id="A0A5M8PB00"/>
<feature type="domain" description="Retrovirus-related Pol polyprotein from transposon TNT 1-94-like beta-barrel" evidence="2">
    <location>
        <begin position="57"/>
        <end position="109"/>
    </location>
</feature>
<dbReference type="InterPro" id="IPR054722">
    <property type="entry name" value="PolX-like_BBD"/>
</dbReference>
<organism evidence="3 4">
    <name type="scientific">Lasallia pustulata</name>
    <dbReference type="NCBI Taxonomy" id="136370"/>
    <lineage>
        <taxon>Eukaryota</taxon>
        <taxon>Fungi</taxon>
        <taxon>Dikarya</taxon>
        <taxon>Ascomycota</taxon>
        <taxon>Pezizomycotina</taxon>
        <taxon>Lecanoromycetes</taxon>
        <taxon>OSLEUM clade</taxon>
        <taxon>Umbilicariomycetidae</taxon>
        <taxon>Umbilicariales</taxon>
        <taxon>Umbilicariaceae</taxon>
        <taxon>Lasallia</taxon>
    </lineage>
</organism>
<evidence type="ECO:0000313" key="3">
    <source>
        <dbReference type="EMBL" id="KAA6406405.1"/>
    </source>
</evidence>
<sequence>MEGEEQGKDQGIKEESEESKGNSAKKSDMESKDEKKNRSMFVHARSAKLVNAKDPEWYLDSAALAHMTHDLTAFATPFSQSNEDIYLADNSKIRASGHRTITLHVQINGVN</sequence>
<dbReference type="OrthoDB" id="5508151at2759"/>
<proteinExistence type="predicted"/>
<protein>
    <recommendedName>
        <fullName evidence="2">Retrovirus-related Pol polyprotein from transposon TNT 1-94-like beta-barrel domain-containing protein</fullName>
    </recommendedName>
</protein>